<dbReference type="FunFam" id="1.10.10.440:FF:000008">
    <property type="entry name" value="Transcription elongation regulator 1 (CA150)"/>
    <property type="match status" value="1"/>
</dbReference>
<keyword evidence="2" id="KW-0488">Methylation</keyword>
<feature type="coiled-coil region" evidence="15">
    <location>
        <begin position="617"/>
        <end position="644"/>
    </location>
</feature>
<evidence type="ECO:0000256" key="8">
    <source>
        <dbReference type="ARBA" id="ARBA00023015"/>
    </source>
</evidence>
<reference evidence="19" key="1">
    <citation type="submission" date="2025-08" db="UniProtKB">
        <authorList>
            <consortium name="Ensembl"/>
        </authorList>
    </citation>
    <scope>IDENTIFICATION</scope>
</reference>
<feature type="compositionally biased region" description="Polar residues" evidence="16">
    <location>
        <begin position="7"/>
        <end position="18"/>
    </location>
</feature>
<dbReference type="InterPro" id="IPR045148">
    <property type="entry name" value="TCRG1-like"/>
</dbReference>
<evidence type="ECO:0000259" key="18">
    <source>
        <dbReference type="PROSITE" id="PS51676"/>
    </source>
</evidence>
<dbReference type="InterPro" id="IPR036020">
    <property type="entry name" value="WW_dom_sf"/>
</dbReference>
<dbReference type="InterPro" id="IPR002713">
    <property type="entry name" value="FF_domain"/>
</dbReference>
<feature type="compositionally biased region" description="Basic and acidic residues" evidence="16">
    <location>
        <begin position="536"/>
        <end position="550"/>
    </location>
</feature>
<name>A0A3B3BN30_ORYME</name>
<dbReference type="FunFam" id="1.10.10.440:FF:000010">
    <property type="entry name" value="Transcription elongation regulator 1 (CA150)"/>
    <property type="match status" value="1"/>
</dbReference>
<dbReference type="PROSITE" id="PS51676">
    <property type="entry name" value="FF"/>
    <property type="match status" value="6"/>
</dbReference>
<dbReference type="Pfam" id="PF00397">
    <property type="entry name" value="WW"/>
    <property type="match status" value="2"/>
</dbReference>
<dbReference type="Gene3D" id="1.10.10.440">
    <property type="entry name" value="FF domain"/>
    <property type="match status" value="6"/>
</dbReference>
<dbReference type="SUPFAM" id="SSF51045">
    <property type="entry name" value="WW domain"/>
    <property type="match status" value="3"/>
</dbReference>
<dbReference type="GO" id="GO:0005634">
    <property type="term" value="C:nucleus"/>
    <property type="evidence" value="ECO:0007669"/>
    <property type="project" value="UniProtKB-SubCell"/>
</dbReference>
<dbReference type="PROSITE" id="PS50020">
    <property type="entry name" value="WW_DOMAIN_2"/>
    <property type="match status" value="3"/>
</dbReference>
<organism evidence="19 20">
    <name type="scientific">Oryzias melastigma</name>
    <name type="common">Marine medaka</name>
    <dbReference type="NCBI Taxonomy" id="30732"/>
    <lineage>
        <taxon>Eukaryota</taxon>
        <taxon>Metazoa</taxon>
        <taxon>Chordata</taxon>
        <taxon>Craniata</taxon>
        <taxon>Vertebrata</taxon>
        <taxon>Euteleostomi</taxon>
        <taxon>Actinopterygii</taxon>
        <taxon>Neopterygii</taxon>
        <taxon>Teleostei</taxon>
        <taxon>Neoteleostei</taxon>
        <taxon>Acanthomorphata</taxon>
        <taxon>Ovalentaria</taxon>
        <taxon>Atherinomorphae</taxon>
        <taxon>Beloniformes</taxon>
        <taxon>Adrianichthyidae</taxon>
        <taxon>Oryziinae</taxon>
        <taxon>Oryzias</taxon>
    </lineage>
</organism>
<keyword evidence="9 15" id="KW-0175">Coiled coil</keyword>
<dbReference type="OMA" id="MMNGPIG"/>
<evidence type="ECO:0000256" key="14">
    <source>
        <dbReference type="ARBA" id="ARBA00078981"/>
    </source>
</evidence>
<evidence type="ECO:0000256" key="7">
    <source>
        <dbReference type="ARBA" id="ARBA00022843"/>
    </source>
</evidence>
<dbReference type="PANTHER" id="PTHR15377:SF7">
    <property type="entry name" value="TRANSCRIPTION ELONGATION REGULATOR 1"/>
    <property type="match status" value="1"/>
</dbReference>
<dbReference type="InterPro" id="IPR001202">
    <property type="entry name" value="WW_dom"/>
</dbReference>
<accession>A0A3B3BN30</accession>
<evidence type="ECO:0000256" key="6">
    <source>
        <dbReference type="ARBA" id="ARBA00022737"/>
    </source>
</evidence>
<dbReference type="GO" id="GO:0070063">
    <property type="term" value="F:RNA polymerase binding"/>
    <property type="evidence" value="ECO:0007669"/>
    <property type="project" value="InterPro"/>
</dbReference>
<feature type="region of interest" description="Disordered" evidence="16">
    <location>
        <begin position="984"/>
        <end position="1004"/>
    </location>
</feature>
<dbReference type="SMART" id="SM00456">
    <property type="entry name" value="WW"/>
    <property type="match status" value="3"/>
</dbReference>
<evidence type="ECO:0000256" key="1">
    <source>
        <dbReference type="ARBA" id="ARBA00004123"/>
    </source>
</evidence>
<dbReference type="PROSITE" id="PS01159">
    <property type="entry name" value="WW_DOMAIN_1"/>
    <property type="match status" value="2"/>
</dbReference>
<dbReference type="GO" id="GO:0003712">
    <property type="term" value="F:transcription coregulator activity"/>
    <property type="evidence" value="ECO:0007669"/>
    <property type="project" value="TreeGrafter"/>
</dbReference>
<evidence type="ECO:0000256" key="2">
    <source>
        <dbReference type="ARBA" id="ARBA00022481"/>
    </source>
</evidence>
<keyword evidence="20" id="KW-1185">Reference proteome</keyword>
<dbReference type="FunFam" id="2.20.70.10:FF:000010">
    <property type="entry name" value="Transcription elongation regulator 1 (CA150)"/>
    <property type="match status" value="1"/>
</dbReference>
<keyword evidence="11" id="KW-0539">Nucleus</keyword>
<evidence type="ECO:0000256" key="15">
    <source>
        <dbReference type="SAM" id="Coils"/>
    </source>
</evidence>
<feature type="domain" description="FF" evidence="18">
    <location>
        <begin position="565"/>
        <end position="618"/>
    </location>
</feature>
<keyword evidence="6" id="KW-0677">Repeat</keyword>
<feature type="domain" description="FF" evidence="18">
    <location>
        <begin position="630"/>
        <end position="685"/>
    </location>
</feature>
<keyword evidence="8" id="KW-0805">Transcription regulation</keyword>
<dbReference type="Pfam" id="PF23517">
    <property type="entry name" value="WW_TCERG1"/>
    <property type="match status" value="1"/>
</dbReference>
<dbReference type="PANTHER" id="PTHR15377">
    <property type="entry name" value="TRANSCRIPTION ELONGATION REGULATOR 1"/>
    <property type="match status" value="1"/>
</dbReference>
<proteinExistence type="predicted"/>
<feature type="region of interest" description="Disordered" evidence="16">
    <location>
        <begin position="197"/>
        <end position="240"/>
    </location>
</feature>
<dbReference type="FunFam" id="1.10.10.440:FF:000006">
    <property type="entry name" value="Transcription elongation regulator 1 (CA150)"/>
    <property type="match status" value="1"/>
</dbReference>
<dbReference type="GeneTree" id="ENSGT00940000157770"/>
<feature type="domain" description="WW" evidence="17">
    <location>
        <begin position="133"/>
        <end position="166"/>
    </location>
</feature>
<feature type="region of interest" description="Disordered" evidence="16">
    <location>
        <begin position="776"/>
        <end position="801"/>
    </location>
</feature>
<evidence type="ECO:0000256" key="12">
    <source>
        <dbReference type="ARBA" id="ARBA00072019"/>
    </source>
</evidence>
<feature type="domain" description="WW" evidence="17">
    <location>
        <begin position="356"/>
        <end position="385"/>
    </location>
</feature>
<evidence type="ECO:0000256" key="3">
    <source>
        <dbReference type="ARBA" id="ARBA00022491"/>
    </source>
</evidence>
<dbReference type="Proteomes" id="UP000261560">
    <property type="component" value="Unplaced"/>
</dbReference>
<dbReference type="FunFam" id="1.10.10.440:FF:000005">
    <property type="entry name" value="Transcription elongation regulator 1 (CA150)"/>
    <property type="match status" value="1"/>
</dbReference>
<feature type="domain" description="WW" evidence="17">
    <location>
        <begin position="452"/>
        <end position="481"/>
    </location>
</feature>
<evidence type="ECO:0000256" key="11">
    <source>
        <dbReference type="ARBA" id="ARBA00023242"/>
    </source>
</evidence>
<feature type="domain" description="FF" evidence="18">
    <location>
        <begin position="918"/>
        <end position="983"/>
    </location>
</feature>
<dbReference type="FunFam" id="1.10.10.440:FF:000004">
    <property type="entry name" value="Transcription elongation regulator 1 like"/>
    <property type="match status" value="1"/>
</dbReference>
<feature type="compositionally biased region" description="Pro residues" evidence="16">
    <location>
        <begin position="45"/>
        <end position="125"/>
    </location>
</feature>
<dbReference type="CDD" id="cd00201">
    <property type="entry name" value="WW"/>
    <property type="match status" value="3"/>
</dbReference>
<feature type="compositionally biased region" description="Pro residues" evidence="16">
    <location>
        <begin position="28"/>
        <end position="38"/>
    </location>
</feature>
<feature type="region of interest" description="Disordered" evidence="16">
    <location>
        <begin position="509"/>
        <end position="550"/>
    </location>
</feature>
<sequence length="1004" mass="114065">MADQTESESIGFNDNRMAQQAVRFRSPAPAPAPTPPPAQTQVLRGPPPLLRPPPPPFGMLRGPPPRPPFARPPFDPNMPPIPPPGGMPPPIGPPHLQRPPFLPPPIGNLPPPPGMLFPPGMPPVPTSGNPTLNPTEEIWVENKASEGKIYYYNARTRESSWSKPEGVKIIQQSELNPLLAAGAAGSGANVGVTAVASSSSGNTTASTAAAASPTQAPTSTPPQTLTSSPDSITSPSPSVSMSATIVPDLSPVVTGTSTVSVSPVTVVTVSTVPSPVTAVQTVPLLPTALPHSVPQPTATIPAFPPVMVPPFRVPLPGMHIPLPGMLPGMGPPLVSMMHPQLALSAAPASIGSLQLPEWTEYKTADGKTYYYNNRTLESTWEKPQAVIDREKEAQRLSERLALEEAEAMEMEDEEIKAANMNIEKELKEEEMTEEERAAQKARPIATNPIPGTPWCVVWTGDDRVFFYNPTTRLSMWDRPEELVGRSDVDKHIQEPPHKKGVEDVKKTGLIKEEPDLSNAAEDILDEEPSKAKKRKKEELKESDTEKEAAMEAELKAARERAIVPLESRMTQFREMLLERGVSAFSTWDKELHKIVFDPRYLLLNPKERKQVFDQYVKTRAEEERKEKKNKLMQAKDEFRKMMEDSKLTPRTTFSEFALKHGRDPRFKTIEKMKDREAIFIEFMTAMRKREKEDSKSRGEKVRQDFFDLLSDQHIDGNQRWSKVKERLETDPRYKAVDSSALREELFKQYMEKQAKNIDIEKERELERQARIEASLREREREVQKARSEQTKEIDREREQHKREEAIQHFKALMSDMVRSSDATWSETRRNLRKDHRWESSSLLEREEKEKLFNEHVEALAKKKKEQFRQLLDETSMITLTTSWKEVKKVIKDDPRCIKFSSSDRKRQREFEDYIKDKYITAKADFRTLLKETKFITYRSRKLILESEQHLKDVEKILQNDKRYLVLECVPEERRKLIMFYIEDLDRRGPPPPPTASEPTRRSTK</sequence>
<keyword evidence="4" id="KW-1017">Isopeptide bond</keyword>
<dbReference type="Ensembl" id="ENSOMET00000005373.1">
    <property type="protein sequence ID" value="ENSOMEP00000006699.1"/>
    <property type="gene ID" value="ENSOMEG00000007795.1"/>
</dbReference>
<feature type="coiled-coil region" evidence="15">
    <location>
        <begin position="386"/>
        <end position="442"/>
    </location>
</feature>
<evidence type="ECO:0000256" key="4">
    <source>
        <dbReference type="ARBA" id="ARBA00022499"/>
    </source>
</evidence>
<dbReference type="Pfam" id="PF01846">
    <property type="entry name" value="FF"/>
    <property type="match status" value="6"/>
</dbReference>
<evidence type="ECO:0000256" key="10">
    <source>
        <dbReference type="ARBA" id="ARBA00023163"/>
    </source>
</evidence>
<feature type="domain" description="FF" evidence="18">
    <location>
        <begin position="697"/>
        <end position="752"/>
    </location>
</feature>
<feature type="domain" description="FF" evidence="18">
    <location>
        <begin position="859"/>
        <end position="916"/>
    </location>
</feature>
<evidence type="ECO:0000256" key="16">
    <source>
        <dbReference type="SAM" id="MobiDB-lite"/>
    </source>
</evidence>
<evidence type="ECO:0000256" key="5">
    <source>
        <dbReference type="ARBA" id="ARBA00022553"/>
    </source>
</evidence>
<feature type="domain" description="FF" evidence="18">
    <location>
        <begin position="802"/>
        <end position="858"/>
    </location>
</feature>
<dbReference type="InterPro" id="IPR036517">
    <property type="entry name" value="FF_domain_sf"/>
</dbReference>
<evidence type="ECO:0000313" key="19">
    <source>
        <dbReference type="Ensembl" id="ENSOMEP00000006699.1"/>
    </source>
</evidence>
<dbReference type="SUPFAM" id="SSF81698">
    <property type="entry name" value="FF domain"/>
    <property type="match status" value="5"/>
</dbReference>
<dbReference type="InterPro" id="IPR057565">
    <property type="entry name" value="WW_TCRG1_3rd"/>
</dbReference>
<feature type="region of interest" description="Disordered" evidence="16">
    <location>
        <begin position="1"/>
        <end position="134"/>
    </location>
</feature>
<dbReference type="AlphaFoldDB" id="A0A3B3BN30"/>
<evidence type="ECO:0000256" key="13">
    <source>
        <dbReference type="ARBA" id="ARBA00075955"/>
    </source>
</evidence>
<protein>
    <recommendedName>
        <fullName evidence="12">Transcription elongation regulator 1</fullName>
    </recommendedName>
    <alternativeName>
        <fullName evidence="14">TATA box-binding protein-associated factor 2S</fullName>
    </alternativeName>
    <alternativeName>
        <fullName evidence="13">Transcription factor CA150</fullName>
    </alternativeName>
</protein>
<dbReference type="SMART" id="SM00441">
    <property type="entry name" value="FF"/>
    <property type="match status" value="6"/>
</dbReference>
<evidence type="ECO:0000313" key="20">
    <source>
        <dbReference type="Proteomes" id="UP000261560"/>
    </source>
</evidence>
<comment type="subcellular location">
    <subcellularLocation>
        <location evidence="1">Nucleus</location>
    </subcellularLocation>
</comment>
<dbReference type="FunFam" id="1.10.10.440:FF:000001">
    <property type="entry name" value="Transcription elongation regulator 1 like"/>
    <property type="match status" value="1"/>
</dbReference>
<evidence type="ECO:0000256" key="9">
    <source>
        <dbReference type="ARBA" id="ARBA00023054"/>
    </source>
</evidence>
<keyword evidence="7" id="KW-0832">Ubl conjugation</keyword>
<keyword evidence="10" id="KW-0804">Transcription</keyword>
<evidence type="ECO:0000259" key="17">
    <source>
        <dbReference type="PROSITE" id="PS50020"/>
    </source>
</evidence>
<dbReference type="Gene3D" id="2.20.70.10">
    <property type="match status" value="3"/>
</dbReference>
<keyword evidence="3" id="KW-0678">Repressor</keyword>
<reference evidence="19" key="2">
    <citation type="submission" date="2025-09" db="UniProtKB">
        <authorList>
            <consortium name="Ensembl"/>
        </authorList>
    </citation>
    <scope>IDENTIFICATION</scope>
</reference>
<keyword evidence="5" id="KW-0597">Phosphoprotein</keyword>